<dbReference type="OMA" id="SEMDICF"/>
<organism evidence="4">
    <name type="scientific">Nippostrongylus brasiliensis</name>
    <name type="common">Rat hookworm</name>
    <dbReference type="NCBI Taxonomy" id="27835"/>
    <lineage>
        <taxon>Eukaryota</taxon>
        <taxon>Metazoa</taxon>
        <taxon>Ecdysozoa</taxon>
        <taxon>Nematoda</taxon>
        <taxon>Chromadorea</taxon>
        <taxon>Rhabditida</taxon>
        <taxon>Rhabditina</taxon>
        <taxon>Rhabditomorpha</taxon>
        <taxon>Strongyloidea</taxon>
        <taxon>Heligmosomidae</taxon>
        <taxon>Nippostrongylus</taxon>
    </lineage>
</organism>
<reference evidence="4" key="1">
    <citation type="submission" date="2017-02" db="UniProtKB">
        <authorList>
            <consortium name="WormBaseParasite"/>
        </authorList>
    </citation>
    <scope>IDENTIFICATION</scope>
</reference>
<feature type="domain" description="Reverse transcriptase" evidence="1">
    <location>
        <begin position="1"/>
        <end position="169"/>
    </location>
</feature>
<dbReference type="Pfam" id="PF00078">
    <property type="entry name" value="RVT_1"/>
    <property type="match status" value="1"/>
</dbReference>
<evidence type="ECO:0000313" key="3">
    <source>
        <dbReference type="Proteomes" id="UP000271162"/>
    </source>
</evidence>
<dbReference type="InterPro" id="IPR043502">
    <property type="entry name" value="DNA/RNA_pol_sf"/>
</dbReference>
<evidence type="ECO:0000313" key="4">
    <source>
        <dbReference type="WBParaSite" id="NBR_0000448001-mRNA-1"/>
    </source>
</evidence>
<evidence type="ECO:0000313" key="2">
    <source>
        <dbReference type="EMBL" id="VDL68070.1"/>
    </source>
</evidence>
<name>A0A0N4XPM8_NIPBR</name>
<keyword evidence="3" id="KW-1185">Reference proteome</keyword>
<dbReference type="PANTHER" id="PTHR21301:SF10">
    <property type="entry name" value="REVERSE TRANSCRIPTASE DOMAIN-CONTAINING PROTEIN"/>
    <property type="match status" value="1"/>
</dbReference>
<proteinExistence type="predicted"/>
<dbReference type="Proteomes" id="UP000271162">
    <property type="component" value="Unassembled WGS sequence"/>
</dbReference>
<gene>
    <name evidence="2" type="ORF">NBR_LOCUS4481</name>
</gene>
<dbReference type="PROSITE" id="PS50878">
    <property type="entry name" value="RT_POL"/>
    <property type="match status" value="1"/>
</dbReference>
<sequence>MDFISWFLNLILQQLFKFIPSHLPNTNAFLSRLHSIGAEDERLVFESFDVTALYINVYNSDALRAVHEILVEHPADLNLYGLSISQTISLLEECLMCNVFKWAGQYFKQIRGLAMGRRLAPALAAAFMSKIEAPILLRTTVLYCRYVDDCFVVCSTQSEMDICFNILNE</sequence>
<dbReference type="AlphaFoldDB" id="A0A0N4XPM8"/>
<dbReference type="InterPro" id="IPR000477">
    <property type="entry name" value="RT_dom"/>
</dbReference>
<dbReference type="EMBL" id="UYSL01008478">
    <property type="protein sequence ID" value="VDL68070.1"/>
    <property type="molecule type" value="Genomic_DNA"/>
</dbReference>
<dbReference type="WBParaSite" id="NBR_0000448001-mRNA-1">
    <property type="protein sequence ID" value="NBR_0000448001-mRNA-1"/>
    <property type="gene ID" value="NBR_0000448001"/>
</dbReference>
<accession>A0A0N4XPM8</accession>
<evidence type="ECO:0000259" key="1">
    <source>
        <dbReference type="PROSITE" id="PS50878"/>
    </source>
</evidence>
<dbReference type="SUPFAM" id="SSF56672">
    <property type="entry name" value="DNA/RNA polymerases"/>
    <property type="match status" value="1"/>
</dbReference>
<dbReference type="PANTHER" id="PTHR21301">
    <property type="entry name" value="REVERSE TRANSCRIPTASE"/>
    <property type="match status" value="1"/>
</dbReference>
<reference evidence="2 3" key="2">
    <citation type="submission" date="2018-11" db="EMBL/GenBank/DDBJ databases">
        <authorList>
            <consortium name="Pathogen Informatics"/>
        </authorList>
    </citation>
    <scope>NUCLEOTIDE SEQUENCE [LARGE SCALE GENOMIC DNA]</scope>
</reference>
<protein>
    <submittedName>
        <fullName evidence="4">Reverse transcriptase domain-containing protein</fullName>
    </submittedName>
</protein>
<dbReference type="STRING" id="27835.A0A0N4XPM8"/>